<gene>
    <name evidence="1" type="ORF">SAMN05421773_1081</name>
</gene>
<evidence type="ECO:0000313" key="1">
    <source>
        <dbReference type="EMBL" id="SFC96986.1"/>
    </source>
</evidence>
<protein>
    <submittedName>
        <fullName evidence="1">Uncharacterized protein</fullName>
    </submittedName>
</protein>
<feature type="non-terminal residue" evidence="1">
    <location>
        <position position="33"/>
    </location>
</feature>
<reference evidence="1 2" key="1">
    <citation type="submission" date="2016-10" db="EMBL/GenBank/DDBJ databases">
        <authorList>
            <person name="de Groot N.N."/>
        </authorList>
    </citation>
    <scope>NUCLEOTIDE SEQUENCE [LARGE SCALE GENOMIC DNA]</scope>
    <source>
        <strain evidence="1 2">CGMCC 4.5739</strain>
    </source>
</reference>
<dbReference type="Proteomes" id="UP000199207">
    <property type="component" value="Unassembled WGS sequence"/>
</dbReference>
<evidence type="ECO:0000313" key="2">
    <source>
        <dbReference type="Proteomes" id="UP000199207"/>
    </source>
</evidence>
<accession>A0A1I1NHT3</accession>
<proteinExistence type="predicted"/>
<name>A0A1I1NHT3_9ACTN</name>
<sequence length="33" mass="3708">MLVLFIGDDWAEDHHDVEVQDATGRRLAAARLS</sequence>
<dbReference type="EMBL" id="FOLM01000008">
    <property type="protein sequence ID" value="SFC96986.1"/>
    <property type="molecule type" value="Genomic_DNA"/>
</dbReference>
<organism evidence="1 2">
    <name type="scientific">Streptomyces aidingensis</name>
    <dbReference type="NCBI Taxonomy" id="910347"/>
    <lineage>
        <taxon>Bacteria</taxon>
        <taxon>Bacillati</taxon>
        <taxon>Actinomycetota</taxon>
        <taxon>Actinomycetes</taxon>
        <taxon>Kitasatosporales</taxon>
        <taxon>Streptomycetaceae</taxon>
        <taxon>Streptomyces</taxon>
    </lineage>
</organism>
<dbReference type="AlphaFoldDB" id="A0A1I1NHT3"/>
<keyword evidence="2" id="KW-1185">Reference proteome</keyword>